<proteinExistence type="predicted"/>
<dbReference type="Pfam" id="PF13551">
    <property type="entry name" value="HTH_29"/>
    <property type="match status" value="1"/>
</dbReference>
<accession>X0SGN6</accession>
<protein>
    <submittedName>
        <fullName evidence="1">Uncharacterized protein</fullName>
    </submittedName>
</protein>
<reference evidence="1" key="1">
    <citation type="journal article" date="2014" name="Front. Microbiol.">
        <title>High frequency of phylogenetically diverse reductive dehalogenase-homologous genes in deep subseafloor sedimentary metagenomes.</title>
        <authorList>
            <person name="Kawai M."/>
            <person name="Futagami T."/>
            <person name="Toyoda A."/>
            <person name="Takaki Y."/>
            <person name="Nishi S."/>
            <person name="Hori S."/>
            <person name="Arai W."/>
            <person name="Tsubouchi T."/>
            <person name="Morono Y."/>
            <person name="Uchiyama I."/>
            <person name="Ito T."/>
            <person name="Fujiyama A."/>
            <person name="Inagaki F."/>
            <person name="Takami H."/>
        </authorList>
    </citation>
    <scope>NUCLEOTIDE SEQUENCE</scope>
    <source>
        <strain evidence="1">Expedition CK06-06</strain>
    </source>
</reference>
<feature type="non-terminal residue" evidence="1">
    <location>
        <position position="49"/>
    </location>
</feature>
<dbReference type="EMBL" id="BARS01007230">
    <property type="protein sequence ID" value="GAF80179.1"/>
    <property type="molecule type" value="Genomic_DNA"/>
</dbReference>
<organism evidence="1">
    <name type="scientific">marine sediment metagenome</name>
    <dbReference type="NCBI Taxonomy" id="412755"/>
    <lineage>
        <taxon>unclassified sequences</taxon>
        <taxon>metagenomes</taxon>
        <taxon>ecological metagenomes</taxon>
    </lineage>
</organism>
<gene>
    <name evidence="1" type="ORF">S01H1_13958</name>
</gene>
<sequence length="49" mass="5368">MLNQVETDKVIGREAAEVLGLSLRHVKRILAAYRKEGAAALAHGNRGRK</sequence>
<evidence type="ECO:0000313" key="1">
    <source>
        <dbReference type="EMBL" id="GAF80179.1"/>
    </source>
</evidence>
<comment type="caution">
    <text evidence="1">The sequence shown here is derived from an EMBL/GenBank/DDBJ whole genome shotgun (WGS) entry which is preliminary data.</text>
</comment>
<name>X0SGN6_9ZZZZ</name>
<dbReference type="AlphaFoldDB" id="X0SGN6"/>